<evidence type="ECO:0000256" key="1">
    <source>
        <dbReference type="SAM" id="Phobius"/>
    </source>
</evidence>
<reference evidence="2" key="1">
    <citation type="submission" date="2020-01" db="EMBL/GenBank/DDBJ databases">
        <authorList>
            <person name="Meier V. D."/>
            <person name="Meier V D."/>
        </authorList>
    </citation>
    <scope>NUCLEOTIDE SEQUENCE</scope>
    <source>
        <strain evidence="2">HLG_WM_MAG_03</strain>
    </source>
</reference>
<accession>A0A6S6SGP9</accession>
<keyword evidence="1" id="KW-0812">Transmembrane</keyword>
<dbReference type="EMBL" id="CACVAR010000125">
    <property type="protein sequence ID" value="CAA6804527.1"/>
    <property type="molecule type" value="Genomic_DNA"/>
</dbReference>
<organism evidence="2">
    <name type="scientific">uncultured Sulfurovum sp</name>
    <dbReference type="NCBI Taxonomy" id="269237"/>
    <lineage>
        <taxon>Bacteria</taxon>
        <taxon>Pseudomonadati</taxon>
        <taxon>Campylobacterota</taxon>
        <taxon>Epsilonproteobacteria</taxon>
        <taxon>Campylobacterales</taxon>
        <taxon>Sulfurovaceae</taxon>
        <taxon>Sulfurovum</taxon>
        <taxon>environmental samples</taxon>
    </lineage>
</organism>
<sequence>MSINKKTHVRDGERRKKRFIVPIVYFLAEVVLLWLALSLIQLEFYLTDWNVWAIIVFILGAGYSIAKTVNVFQRQKDYQE</sequence>
<keyword evidence="1" id="KW-1133">Transmembrane helix</keyword>
<proteinExistence type="predicted"/>
<name>A0A6S6SGP9_9BACT</name>
<feature type="transmembrane region" description="Helical" evidence="1">
    <location>
        <begin position="20"/>
        <end position="37"/>
    </location>
</feature>
<keyword evidence="1" id="KW-0472">Membrane</keyword>
<protein>
    <submittedName>
        <fullName evidence="2">Uncharacterized protein</fullName>
    </submittedName>
</protein>
<evidence type="ECO:0000313" key="2">
    <source>
        <dbReference type="EMBL" id="CAA6804527.1"/>
    </source>
</evidence>
<dbReference type="AlphaFoldDB" id="A0A6S6SGP9"/>
<gene>
    <name evidence="2" type="ORF">HELGO_WM13685</name>
</gene>
<feature type="transmembrane region" description="Helical" evidence="1">
    <location>
        <begin position="49"/>
        <end position="66"/>
    </location>
</feature>